<dbReference type="Proteomes" id="UP000000292">
    <property type="component" value="Chromosome"/>
</dbReference>
<dbReference type="PATRIC" id="fig|1048834.4.peg.3075"/>
<evidence type="ECO:0000313" key="1">
    <source>
        <dbReference type="EMBL" id="AEJ45117.1"/>
    </source>
</evidence>
<sequence>MGTFGGYTRWAVVFLIIFVLFFLLVPAVGAAPAPSCGCAPGAGAYGVY</sequence>
<evidence type="ECO:0000313" key="2">
    <source>
        <dbReference type="Proteomes" id="UP000000292"/>
    </source>
</evidence>
<dbReference type="EMBL" id="CP002902">
    <property type="protein sequence ID" value="AEJ45117.1"/>
    <property type="molecule type" value="Genomic_DNA"/>
</dbReference>
<protein>
    <submittedName>
        <fullName evidence="1">Uncharacterized protein</fullName>
    </submittedName>
</protein>
<dbReference type="RefSeq" id="WP_014465914.1">
    <property type="nucleotide sequence ID" value="NC_017167.1"/>
</dbReference>
<dbReference type="KEGG" id="aad:TC41_3238"/>
<dbReference type="AlphaFoldDB" id="F8IDS4"/>
<accession>F8IDS4</accession>
<gene>
    <name evidence="1" type="ordered locus">TC41_3238</name>
</gene>
<dbReference type="STRING" id="1048834.TC41_3238"/>
<proteinExistence type="predicted"/>
<name>F8IDS4_ALIAT</name>
<reference evidence="1 2" key="1">
    <citation type="journal article" date="2011" name="J. Bacteriol.">
        <title>Complete Genome Sequence of Alicyclobacillus acidocaldarius Strain Tc-4-1.</title>
        <authorList>
            <person name="Chen Y."/>
            <person name="He Y."/>
            <person name="Zhang B."/>
            <person name="Yang J."/>
            <person name="Li W."/>
            <person name="Dong Z."/>
            <person name="Hu S."/>
        </authorList>
    </citation>
    <scope>NUCLEOTIDE SEQUENCE [LARGE SCALE GENOMIC DNA]</scope>
    <source>
        <strain evidence="1 2">Tc-4-1</strain>
    </source>
</reference>
<dbReference type="HOGENOM" id="CLU_215649_0_0_9"/>
<reference evidence="2" key="2">
    <citation type="submission" date="2011-06" db="EMBL/GenBank/DDBJ databases">
        <title>The complete genome sequence of Alicyclobacillus acidocaldarius sp. Tc-4-1.</title>
        <authorList>
            <person name="Chen Y."/>
            <person name="He Y."/>
            <person name="Dong Z."/>
            <person name="Hu S."/>
        </authorList>
    </citation>
    <scope>NUCLEOTIDE SEQUENCE [LARGE SCALE GENOMIC DNA]</scope>
    <source>
        <strain evidence="2">Tc-4-1</strain>
    </source>
</reference>
<organism evidence="1 2">
    <name type="scientific">Alicyclobacillus acidocaldarius (strain Tc-4-1)</name>
    <name type="common">Bacillus acidocaldarius</name>
    <dbReference type="NCBI Taxonomy" id="1048834"/>
    <lineage>
        <taxon>Bacteria</taxon>
        <taxon>Bacillati</taxon>
        <taxon>Bacillota</taxon>
        <taxon>Bacilli</taxon>
        <taxon>Bacillales</taxon>
        <taxon>Alicyclobacillaceae</taxon>
        <taxon>Alicyclobacillus</taxon>
    </lineage>
</organism>